<dbReference type="EMBL" id="GGEC01080033">
    <property type="protein sequence ID" value="MBX60517.1"/>
    <property type="molecule type" value="Transcribed_RNA"/>
</dbReference>
<proteinExistence type="predicted"/>
<accession>A0A2P2Q0M9</accession>
<organism evidence="1">
    <name type="scientific">Rhizophora mucronata</name>
    <name type="common">Asiatic mangrove</name>
    <dbReference type="NCBI Taxonomy" id="61149"/>
    <lineage>
        <taxon>Eukaryota</taxon>
        <taxon>Viridiplantae</taxon>
        <taxon>Streptophyta</taxon>
        <taxon>Embryophyta</taxon>
        <taxon>Tracheophyta</taxon>
        <taxon>Spermatophyta</taxon>
        <taxon>Magnoliopsida</taxon>
        <taxon>eudicotyledons</taxon>
        <taxon>Gunneridae</taxon>
        <taxon>Pentapetalae</taxon>
        <taxon>rosids</taxon>
        <taxon>fabids</taxon>
        <taxon>Malpighiales</taxon>
        <taxon>Rhizophoraceae</taxon>
        <taxon>Rhizophora</taxon>
    </lineage>
</organism>
<evidence type="ECO:0000313" key="1">
    <source>
        <dbReference type="EMBL" id="MBX60517.1"/>
    </source>
</evidence>
<protein>
    <submittedName>
        <fullName evidence="1">Uncharacterized protein</fullName>
    </submittedName>
</protein>
<reference evidence="1" key="1">
    <citation type="submission" date="2018-02" db="EMBL/GenBank/DDBJ databases">
        <title>Rhizophora mucronata_Transcriptome.</title>
        <authorList>
            <person name="Meera S.P."/>
            <person name="Sreeshan A."/>
            <person name="Augustine A."/>
        </authorList>
    </citation>
    <scope>NUCLEOTIDE SEQUENCE</scope>
    <source>
        <tissue evidence="1">Leaf</tissue>
    </source>
</reference>
<sequence length="26" mass="3041">MNFSVVAFSPHQENFNHLKSRLPLEV</sequence>
<dbReference type="AlphaFoldDB" id="A0A2P2Q0M9"/>
<name>A0A2P2Q0M9_RHIMU</name>